<dbReference type="RefSeq" id="WP_104438374.1">
    <property type="nucleotide sequence ID" value="NZ_PTJA01000011.1"/>
</dbReference>
<dbReference type="Gene3D" id="3.30.420.130">
    <property type="entry name" value="Dinitrogenase iron-molybdenum cofactor biosynthesis domain"/>
    <property type="match status" value="1"/>
</dbReference>
<protein>
    <submittedName>
        <fullName evidence="2">Putative Fe-Mo cluster-binding NifX family protein</fullName>
    </submittedName>
</protein>
<dbReference type="AlphaFoldDB" id="A0A2S6HNL2"/>
<dbReference type="InterPro" id="IPR003731">
    <property type="entry name" value="Di-Nase_FeMo-co_biosynth"/>
</dbReference>
<dbReference type="PANTHER" id="PTHR33937:SF1">
    <property type="entry name" value="IRON-MOLIBDENUM COFACTOR PROCESSING PROTEIN"/>
    <property type="match status" value="1"/>
</dbReference>
<evidence type="ECO:0000313" key="2">
    <source>
        <dbReference type="EMBL" id="PPK79079.1"/>
    </source>
</evidence>
<name>A0A2S6HNL2_9FIRM</name>
<gene>
    <name evidence="2" type="ORF">BXY41_11115</name>
</gene>
<accession>A0A2S6HNL2</accession>
<keyword evidence="3" id="KW-1185">Reference proteome</keyword>
<dbReference type="InterPro" id="IPR051840">
    <property type="entry name" value="NifX/NifY_domain"/>
</dbReference>
<dbReference type="InterPro" id="IPR036105">
    <property type="entry name" value="DiNase_FeMo-co_biosyn_sf"/>
</dbReference>
<feature type="domain" description="Dinitrogenase iron-molybdenum cofactor biosynthesis" evidence="1">
    <location>
        <begin position="11"/>
        <end position="107"/>
    </location>
</feature>
<evidence type="ECO:0000259" key="1">
    <source>
        <dbReference type="Pfam" id="PF02579"/>
    </source>
</evidence>
<dbReference type="OrthoDB" id="280278at2"/>
<proteinExistence type="predicted"/>
<dbReference type="SUPFAM" id="SSF53146">
    <property type="entry name" value="Nitrogenase accessory factor-like"/>
    <property type="match status" value="1"/>
</dbReference>
<sequence>MIYKIAAASSDGKVINQHFGRTEEFHIIKADSSDRTYWYQETRKTAPACKQQEHDDRELRTVADLLGDCDYVLVSRIGEGARSALAENGTWAFELPGLIEDSVQRLLSYIEVQNLFKKEERDERA</sequence>
<evidence type="ECO:0000313" key="3">
    <source>
        <dbReference type="Proteomes" id="UP000237749"/>
    </source>
</evidence>
<dbReference type="EMBL" id="PTJA01000011">
    <property type="protein sequence ID" value="PPK79079.1"/>
    <property type="molecule type" value="Genomic_DNA"/>
</dbReference>
<comment type="caution">
    <text evidence="2">The sequence shown here is derived from an EMBL/GenBank/DDBJ whole genome shotgun (WGS) entry which is preliminary data.</text>
</comment>
<organism evidence="2 3">
    <name type="scientific">Lacrimispora xylanisolvens</name>
    <dbReference type="NCBI Taxonomy" id="384636"/>
    <lineage>
        <taxon>Bacteria</taxon>
        <taxon>Bacillati</taxon>
        <taxon>Bacillota</taxon>
        <taxon>Clostridia</taxon>
        <taxon>Lachnospirales</taxon>
        <taxon>Lachnospiraceae</taxon>
        <taxon>Lacrimispora</taxon>
    </lineage>
</organism>
<dbReference type="Pfam" id="PF02579">
    <property type="entry name" value="Nitro_FeMo-Co"/>
    <property type="match status" value="1"/>
</dbReference>
<dbReference type="PANTHER" id="PTHR33937">
    <property type="entry name" value="IRON-MOLYBDENUM PROTEIN-RELATED-RELATED"/>
    <property type="match status" value="1"/>
</dbReference>
<reference evidence="2 3" key="1">
    <citation type="submission" date="2018-02" db="EMBL/GenBank/DDBJ databases">
        <title>Genomic Encyclopedia of Archaeal and Bacterial Type Strains, Phase II (KMG-II): from individual species to whole genera.</title>
        <authorList>
            <person name="Goeker M."/>
        </authorList>
    </citation>
    <scope>NUCLEOTIDE SEQUENCE [LARGE SCALE GENOMIC DNA]</scope>
    <source>
        <strain evidence="2 3">DSM 3808</strain>
    </source>
</reference>
<dbReference type="Proteomes" id="UP000237749">
    <property type="component" value="Unassembled WGS sequence"/>
</dbReference>